<accession>A0AAN7BQ15</accession>
<reference evidence="2" key="1">
    <citation type="journal article" date="2023" name="Mol. Phylogenet. Evol.">
        <title>Genome-scale phylogeny and comparative genomics of the fungal order Sordariales.</title>
        <authorList>
            <person name="Hensen N."/>
            <person name="Bonometti L."/>
            <person name="Westerberg I."/>
            <person name="Brannstrom I.O."/>
            <person name="Guillou S."/>
            <person name="Cros-Aarteil S."/>
            <person name="Calhoun S."/>
            <person name="Haridas S."/>
            <person name="Kuo A."/>
            <person name="Mondo S."/>
            <person name="Pangilinan J."/>
            <person name="Riley R."/>
            <person name="LaButti K."/>
            <person name="Andreopoulos B."/>
            <person name="Lipzen A."/>
            <person name="Chen C."/>
            <person name="Yan M."/>
            <person name="Daum C."/>
            <person name="Ng V."/>
            <person name="Clum A."/>
            <person name="Steindorff A."/>
            <person name="Ohm R.A."/>
            <person name="Martin F."/>
            <person name="Silar P."/>
            <person name="Natvig D.O."/>
            <person name="Lalanne C."/>
            <person name="Gautier V."/>
            <person name="Ament-Velasquez S.L."/>
            <person name="Kruys A."/>
            <person name="Hutchinson M.I."/>
            <person name="Powell A.J."/>
            <person name="Barry K."/>
            <person name="Miller A.N."/>
            <person name="Grigoriev I.V."/>
            <person name="Debuchy R."/>
            <person name="Gladieux P."/>
            <person name="Hiltunen Thoren M."/>
            <person name="Johannesson H."/>
        </authorList>
    </citation>
    <scope>NUCLEOTIDE SEQUENCE</scope>
    <source>
        <strain evidence="2">CBS 990.96</strain>
    </source>
</reference>
<dbReference type="PANTHER" id="PTHR42791">
    <property type="entry name" value="GNAT FAMILY ACETYLTRANSFERASE"/>
    <property type="match status" value="1"/>
</dbReference>
<dbReference type="Gene3D" id="3.40.630.30">
    <property type="match status" value="1"/>
</dbReference>
<dbReference type="SUPFAM" id="SSF55729">
    <property type="entry name" value="Acyl-CoA N-acyltransferases (Nat)"/>
    <property type="match status" value="1"/>
</dbReference>
<gene>
    <name evidence="2" type="ORF">QBC38DRAFT_443792</name>
</gene>
<dbReference type="GO" id="GO:0016747">
    <property type="term" value="F:acyltransferase activity, transferring groups other than amino-acyl groups"/>
    <property type="evidence" value="ECO:0007669"/>
    <property type="project" value="InterPro"/>
</dbReference>
<sequence length="219" mass="24325">MPLSVRPATLADSPHIGRIGAASFADTLSLALFPPHLRHLSARGDAFLDEAEWRAARNVRRMNEGKVTFVVVDKEDDGKEEIVGFAQWVPPHEKSKEDTEKENEADVLPPTIDEGALKKLWEVIEGEIKDVLGQEGYSKMWYLMILGVDPKHYRRGIGKILVKKGLELAERDGTDAFLIATPNGQKLYESCGFEAVGEGCALGGVPHYSMRWTNPTRKV</sequence>
<dbReference type="EMBL" id="MU865332">
    <property type="protein sequence ID" value="KAK4227382.1"/>
    <property type="molecule type" value="Genomic_DNA"/>
</dbReference>
<evidence type="ECO:0000313" key="2">
    <source>
        <dbReference type="EMBL" id="KAK4227382.1"/>
    </source>
</evidence>
<dbReference type="PANTHER" id="PTHR42791:SF2">
    <property type="entry name" value="N-ACETYLTRANSFERASE DOMAIN-CONTAINING PROTEIN"/>
    <property type="match status" value="1"/>
</dbReference>
<dbReference type="CDD" id="cd04301">
    <property type="entry name" value="NAT_SF"/>
    <property type="match status" value="1"/>
</dbReference>
<dbReference type="Proteomes" id="UP001301958">
    <property type="component" value="Unassembled WGS sequence"/>
</dbReference>
<proteinExistence type="predicted"/>
<comment type="caution">
    <text evidence="2">The sequence shown here is derived from an EMBL/GenBank/DDBJ whole genome shotgun (WGS) entry which is preliminary data.</text>
</comment>
<name>A0AAN7BQ15_9PEZI</name>
<evidence type="ECO:0000259" key="1">
    <source>
        <dbReference type="PROSITE" id="PS51186"/>
    </source>
</evidence>
<dbReference type="PROSITE" id="PS51186">
    <property type="entry name" value="GNAT"/>
    <property type="match status" value="1"/>
</dbReference>
<protein>
    <submittedName>
        <fullName evidence="2">Acyl-CoA N-acyltransferase</fullName>
    </submittedName>
</protein>
<evidence type="ECO:0000313" key="3">
    <source>
        <dbReference type="Proteomes" id="UP001301958"/>
    </source>
</evidence>
<organism evidence="2 3">
    <name type="scientific">Podospora fimiseda</name>
    <dbReference type="NCBI Taxonomy" id="252190"/>
    <lineage>
        <taxon>Eukaryota</taxon>
        <taxon>Fungi</taxon>
        <taxon>Dikarya</taxon>
        <taxon>Ascomycota</taxon>
        <taxon>Pezizomycotina</taxon>
        <taxon>Sordariomycetes</taxon>
        <taxon>Sordariomycetidae</taxon>
        <taxon>Sordariales</taxon>
        <taxon>Podosporaceae</taxon>
        <taxon>Podospora</taxon>
    </lineage>
</organism>
<dbReference type="InterPro" id="IPR000182">
    <property type="entry name" value="GNAT_dom"/>
</dbReference>
<feature type="domain" description="N-acetyltransferase" evidence="1">
    <location>
        <begin position="57"/>
        <end position="215"/>
    </location>
</feature>
<keyword evidence="3" id="KW-1185">Reference proteome</keyword>
<dbReference type="InterPro" id="IPR016181">
    <property type="entry name" value="Acyl_CoA_acyltransferase"/>
</dbReference>
<dbReference type="InterPro" id="IPR052523">
    <property type="entry name" value="Trichothecene_AcTrans"/>
</dbReference>
<reference evidence="2" key="2">
    <citation type="submission" date="2023-05" db="EMBL/GenBank/DDBJ databases">
        <authorList>
            <consortium name="Lawrence Berkeley National Laboratory"/>
            <person name="Steindorff A."/>
            <person name="Hensen N."/>
            <person name="Bonometti L."/>
            <person name="Westerberg I."/>
            <person name="Brannstrom I.O."/>
            <person name="Guillou S."/>
            <person name="Cros-Aarteil S."/>
            <person name="Calhoun S."/>
            <person name="Haridas S."/>
            <person name="Kuo A."/>
            <person name="Mondo S."/>
            <person name="Pangilinan J."/>
            <person name="Riley R."/>
            <person name="Labutti K."/>
            <person name="Andreopoulos B."/>
            <person name="Lipzen A."/>
            <person name="Chen C."/>
            <person name="Yanf M."/>
            <person name="Daum C."/>
            <person name="Ng V."/>
            <person name="Clum A."/>
            <person name="Ohm R."/>
            <person name="Martin F."/>
            <person name="Silar P."/>
            <person name="Natvig D."/>
            <person name="Lalanne C."/>
            <person name="Gautier V."/>
            <person name="Ament-Velasquez S.L."/>
            <person name="Kruys A."/>
            <person name="Hutchinson M.I."/>
            <person name="Powell A.J."/>
            <person name="Barry K."/>
            <person name="Miller A.N."/>
            <person name="Grigoriev I.V."/>
            <person name="Debuchy R."/>
            <person name="Gladieux P."/>
            <person name="Thoren M.H."/>
            <person name="Johannesson H."/>
        </authorList>
    </citation>
    <scope>NUCLEOTIDE SEQUENCE</scope>
    <source>
        <strain evidence="2">CBS 990.96</strain>
    </source>
</reference>
<dbReference type="Pfam" id="PF13673">
    <property type="entry name" value="Acetyltransf_10"/>
    <property type="match status" value="1"/>
</dbReference>
<dbReference type="AlphaFoldDB" id="A0AAN7BQ15"/>